<gene>
    <name evidence="2" type="primary">ORF20929</name>
</gene>
<reference evidence="2" key="1">
    <citation type="submission" date="2014-12" db="EMBL/GenBank/DDBJ databases">
        <title>Insight into the proteome of Arion vulgaris.</title>
        <authorList>
            <person name="Aradska J."/>
            <person name="Bulat T."/>
            <person name="Smidak R."/>
            <person name="Sarate P."/>
            <person name="Gangsoo J."/>
            <person name="Sialana F."/>
            <person name="Bilban M."/>
            <person name="Lubec G."/>
        </authorList>
    </citation>
    <scope>NUCLEOTIDE SEQUENCE</scope>
    <source>
        <tissue evidence="2">Skin</tissue>
    </source>
</reference>
<evidence type="ECO:0000313" key="2">
    <source>
        <dbReference type="EMBL" id="CEK53649.1"/>
    </source>
</evidence>
<protein>
    <submittedName>
        <fullName evidence="2">Uncharacterized protein</fullName>
    </submittedName>
</protein>
<feature type="non-terminal residue" evidence="2">
    <location>
        <position position="1"/>
    </location>
</feature>
<feature type="compositionally biased region" description="Low complexity" evidence="1">
    <location>
        <begin position="44"/>
        <end position="68"/>
    </location>
</feature>
<proteinExistence type="predicted"/>
<feature type="region of interest" description="Disordered" evidence="1">
    <location>
        <begin position="1"/>
        <end position="77"/>
    </location>
</feature>
<accession>A0A0B6YBV3</accession>
<dbReference type="EMBL" id="HACG01006784">
    <property type="protein sequence ID" value="CEK53649.1"/>
    <property type="molecule type" value="Transcribed_RNA"/>
</dbReference>
<sequence length="77" mass="8083">NSSSSLKQSSRGPPQPYNRSASAPVSTLPASYYPQQISSHHNQPLPSSSSLYGSTSPFPEGQVSSSSSTYTVKTHGP</sequence>
<dbReference type="AlphaFoldDB" id="A0A0B6YBV3"/>
<name>A0A0B6YBV3_9EUPU</name>
<feature type="compositionally biased region" description="Polar residues" evidence="1">
    <location>
        <begin position="1"/>
        <end position="42"/>
    </location>
</feature>
<organism evidence="2">
    <name type="scientific">Arion vulgaris</name>
    <dbReference type="NCBI Taxonomy" id="1028688"/>
    <lineage>
        <taxon>Eukaryota</taxon>
        <taxon>Metazoa</taxon>
        <taxon>Spiralia</taxon>
        <taxon>Lophotrochozoa</taxon>
        <taxon>Mollusca</taxon>
        <taxon>Gastropoda</taxon>
        <taxon>Heterobranchia</taxon>
        <taxon>Euthyneura</taxon>
        <taxon>Panpulmonata</taxon>
        <taxon>Eupulmonata</taxon>
        <taxon>Stylommatophora</taxon>
        <taxon>Helicina</taxon>
        <taxon>Arionoidea</taxon>
        <taxon>Arionidae</taxon>
        <taxon>Arion</taxon>
    </lineage>
</organism>
<evidence type="ECO:0000256" key="1">
    <source>
        <dbReference type="SAM" id="MobiDB-lite"/>
    </source>
</evidence>
<feature type="non-terminal residue" evidence="2">
    <location>
        <position position="77"/>
    </location>
</feature>